<dbReference type="Proteomes" id="UP000261285">
    <property type="component" value="Unassembled WGS sequence"/>
</dbReference>
<gene>
    <name evidence="1" type="ORF">DXB16_02440</name>
</gene>
<reference evidence="1 2" key="1">
    <citation type="submission" date="2018-08" db="EMBL/GenBank/DDBJ databases">
        <title>A genome reference for cultivated species of the human gut microbiota.</title>
        <authorList>
            <person name="Zou Y."/>
            <person name="Xue W."/>
            <person name="Luo G."/>
        </authorList>
    </citation>
    <scope>NUCLEOTIDE SEQUENCE [LARGE SCALE GENOMIC DNA]</scope>
    <source>
        <strain evidence="1 2">OM02-16</strain>
    </source>
</reference>
<comment type="caution">
    <text evidence="1">The sequence shown here is derived from an EMBL/GenBank/DDBJ whole genome shotgun (WGS) entry which is preliminary data.</text>
</comment>
<name>A0A3E5GHF8_9FIRM</name>
<protein>
    <submittedName>
        <fullName evidence="1">Uncharacterized protein</fullName>
    </submittedName>
</protein>
<dbReference type="AlphaFoldDB" id="A0A3E5GHF8"/>
<evidence type="ECO:0000313" key="2">
    <source>
        <dbReference type="Proteomes" id="UP000261285"/>
    </source>
</evidence>
<organism evidence="1 2">
    <name type="scientific">Dorea longicatena</name>
    <dbReference type="NCBI Taxonomy" id="88431"/>
    <lineage>
        <taxon>Bacteria</taxon>
        <taxon>Bacillati</taxon>
        <taxon>Bacillota</taxon>
        <taxon>Clostridia</taxon>
        <taxon>Lachnospirales</taxon>
        <taxon>Lachnospiraceae</taxon>
        <taxon>Dorea</taxon>
    </lineage>
</organism>
<evidence type="ECO:0000313" key="1">
    <source>
        <dbReference type="EMBL" id="RGO34372.1"/>
    </source>
</evidence>
<sequence>MQNLQQENRQRGKSALKMGGISVQEHNIVIPGISLCQKWGKIRIFHSTVVALGEPKYIRFLFNPEKRGLVVQACARKEAECFRVPKYNPENWKFKISSVPMLRMIWKTCEWDTEKTYRLTGICHSEYNLVEFDMKQATVLTVEKF</sequence>
<dbReference type="EMBL" id="QSVN01000002">
    <property type="protein sequence ID" value="RGO34372.1"/>
    <property type="molecule type" value="Genomic_DNA"/>
</dbReference>
<proteinExistence type="predicted"/>
<accession>A0A3E5GHF8</accession>